<name>A0ACC3T0I3_LIPKO</name>
<keyword evidence="2" id="KW-1185">Reference proteome</keyword>
<evidence type="ECO:0000313" key="1">
    <source>
        <dbReference type="EMBL" id="KAK9237355.1"/>
    </source>
</evidence>
<accession>A0ACC3T0I3</accession>
<proteinExistence type="predicted"/>
<dbReference type="EMBL" id="MU971370">
    <property type="protein sequence ID" value="KAK9237355.1"/>
    <property type="molecule type" value="Genomic_DNA"/>
</dbReference>
<evidence type="ECO:0000313" key="2">
    <source>
        <dbReference type="Proteomes" id="UP001433508"/>
    </source>
</evidence>
<gene>
    <name evidence="1" type="ORF">V1525DRAFT_163464</name>
</gene>
<comment type="caution">
    <text evidence="1">The sequence shown here is derived from an EMBL/GenBank/DDBJ whole genome shotgun (WGS) entry which is preliminary data.</text>
</comment>
<sequence length="1670" mass="184634">MESLPDDIRAQLPPSIPPRSSSLTQSCSIAINPISLVINECITITSAMRKNARWAQSGVSAILGTAGDSAPDGGEGISLISRLGLRTKRTRTTQDNPLMTGFSKLRLDLAECRDISTFDTVSLFHPFLQVIRSSSITGPITSLALNAITKFFSYRIILRSSPRLPLAMQLLSSAITHCRFEASDSSQDEVVLLRILRLMESMMCGIGGDLLSDESVCEMMETGLSMCCQMRLSEMLRRSAEMSMVTMCQRAFELLKLIEPESSLSTIEAMTSTSSGNPGSVQMGEPATVEPNSTPVLESPKPSTSEFTATAAQELADDPYANIDLKPYGLPSIRELLRVLISLLDPYDRQHTDTMRVMALRIIDVAFEVAGVTIASHVSLRNLAVDDLCRHLFQLLRYDSPQILQTSLRVSSTILHTMRPHLKLQQELLLSYMISCLHLRADIPKEPGVDPILYEGVPLTPKVLSRSQSSVTTGSSSGTSTPVPVKERQRLGMEGGQRGPDARETMVECLSGLTRIPSFMVDLFVNYDCDVDRADLCEDLIGLLSRNAFPDSAAWSTPNVPPLCLDALLSYVSFLADRLDMPSKTKPNYPTVEQLMEQRDKKQLIIQGTAKFNDDPKKGIQLLVEYGIIDDASNPKSIAEFLRNTSRISKKLLGEFLAKPSNKDILYCFIDSFDFTNKRIDTALRELLESFRLPGEAQQIERIVEKFSERYCEFGTKEVANKDAAFVLSYSVIMLNTDLHNPQVRNRMTVEQYKNNLRKVNNNEDFLAEYLEAIYNAIKGQEVIMPEEHDNQAGFEYAWKELLQKANSSGELFVCDDTSIYDAEMFRATWMPVVSTLAYVFASATDDMVFMRVITGFDHCARIATRYNISEALDHIILCLSKISSLTAEPFATAGSDSTEIQVDGSSITVSDLSVRFGKNYKAQLATVVLFRVIRGNEHLVRSGWREIIHIWLNLFANSLISPYFSELQDKLDVPAIPMVTPGNVIKRNDPKDSGIFSTLSSYLSSYAADAPPEPSDEELESTLCTVDCVNSCNLSEIFDNISALDSGKVQYMLQSLLEEAMLLQQRRPFLSLRDDFSNDSQLIGSSGGRAVSPEFATSVAASVDKHNVPSFAPLSIYVLEMATCLVLKDAEILAVLRPKLMTTFIAILANADNVYPVVIGRAICYMLAVLRRVINEYTTAPSDEKLSDIKRLVGQIFLSVAAVDNDILKESGPISASGIVHCFRSCPDNIKTILLDAPEQAFWKTLESLLDNPEAAALIFEVVEEITGVLDSDGEFRFNNERDSTRLRLIHNGANFQAVIDLLGAFASAGSVGSEWEQRHDHRSGSIRRLGRSSTPPITNLAASANLNGRGDSGTQRVASEGVDRRNYSTMKGAGAGNKHASEDSLRGSTTINGKRMTAAEVNAAVAAGTYPGMQRPYADVVERAVKAVKMINAFRSQVTDLIIELKLERNDGWTTFWFPVLDGLLLQCLNACREVRQQAFGSLQRTLLSPELSATYDDFEWTAIFGTVMFPLITGLLRPEVYQSDPRGMGETRLQASSLLCKVFLYYLERLSEWEGMLDLWLQILDMMDRLMNSSPRDNVEEAVAESLKNVLLVMSSSGYLVEPGQAVGDDRRLELWDQTWKRLRRFLPPAILDSLPGSLPGNTHIPAVDVAATGEVSSGSAGEGQVE</sequence>
<reference evidence="2" key="1">
    <citation type="journal article" date="2024" name="Front. Bioeng. Biotechnol.">
        <title>Genome-scale model development and genomic sequencing of the oleaginous clade Lipomyces.</title>
        <authorList>
            <person name="Czajka J.J."/>
            <person name="Han Y."/>
            <person name="Kim J."/>
            <person name="Mondo S.J."/>
            <person name="Hofstad B.A."/>
            <person name="Robles A."/>
            <person name="Haridas S."/>
            <person name="Riley R."/>
            <person name="LaButti K."/>
            <person name="Pangilinan J."/>
            <person name="Andreopoulos W."/>
            <person name="Lipzen A."/>
            <person name="Yan J."/>
            <person name="Wang M."/>
            <person name="Ng V."/>
            <person name="Grigoriev I.V."/>
            <person name="Spatafora J.W."/>
            <person name="Magnuson J.K."/>
            <person name="Baker S.E."/>
            <person name="Pomraning K.R."/>
        </authorList>
    </citation>
    <scope>NUCLEOTIDE SEQUENCE [LARGE SCALE GENOMIC DNA]</scope>
    <source>
        <strain evidence="2">CBS 7786</strain>
    </source>
</reference>
<dbReference type="Proteomes" id="UP001433508">
    <property type="component" value="Unassembled WGS sequence"/>
</dbReference>
<organism evidence="1 2">
    <name type="scientific">Lipomyces kononenkoae</name>
    <name type="common">Yeast</name>
    <dbReference type="NCBI Taxonomy" id="34357"/>
    <lineage>
        <taxon>Eukaryota</taxon>
        <taxon>Fungi</taxon>
        <taxon>Dikarya</taxon>
        <taxon>Ascomycota</taxon>
        <taxon>Saccharomycotina</taxon>
        <taxon>Lipomycetes</taxon>
        <taxon>Lipomycetales</taxon>
        <taxon>Lipomycetaceae</taxon>
        <taxon>Lipomyces</taxon>
    </lineage>
</organism>
<protein>
    <submittedName>
        <fullName evidence="1">Uncharacterized protein</fullName>
    </submittedName>
</protein>